<dbReference type="Pfam" id="PF23451">
    <property type="entry name" value="Zn_ribbon_PaaD"/>
    <property type="match status" value="1"/>
</dbReference>
<dbReference type="PANTHER" id="PTHR42831:SF3">
    <property type="entry name" value="1,2-PHENYLACETYL-COA EPOXIDASE, SUBUNIT D-RELATED"/>
    <property type="match status" value="1"/>
</dbReference>
<proteinExistence type="predicted"/>
<dbReference type="Gene3D" id="3.30.300.130">
    <property type="entry name" value="Fe-S cluster assembly (FSCA)"/>
    <property type="match status" value="1"/>
</dbReference>
<evidence type="ECO:0000313" key="3">
    <source>
        <dbReference type="EMBL" id="RKW71383.1"/>
    </source>
</evidence>
<dbReference type="InterPro" id="IPR052339">
    <property type="entry name" value="Fe-S_Maturation_MIP18"/>
</dbReference>
<dbReference type="SUPFAM" id="SSF117916">
    <property type="entry name" value="Fe-S cluster assembly (FSCA) domain-like"/>
    <property type="match status" value="1"/>
</dbReference>
<comment type="caution">
    <text evidence="3">The sequence shown here is derived from an EMBL/GenBank/DDBJ whole genome shotgun (WGS) entry which is preliminary data.</text>
</comment>
<evidence type="ECO:0000313" key="4">
    <source>
        <dbReference type="Proteomes" id="UP000273119"/>
    </source>
</evidence>
<dbReference type="Pfam" id="PF01883">
    <property type="entry name" value="FeS_assembly_P"/>
    <property type="match status" value="1"/>
</dbReference>
<dbReference type="AlphaFoldDB" id="A0A496PLI3"/>
<evidence type="ECO:0000259" key="2">
    <source>
        <dbReference type="Pfam" id="PF23451"/>
    </source>
</evidence>
<reference evidence="3 4" key="1">
    <citation type="submission" date="2018-07" db="EMBL/GenBank/DDBJ databases">
        <title>Arthrobacter sp. nov., isolated from raw cow's milk with high bacterial count.</title>
        <authorList>
            <person name="Hahne J."/>
            <person name="Isele D."/>
            <person name="Lipski A."/>
        </authorList>
    </citation>
    <scope>NUCLEOTIDE SEQUENCE [LARGE SCALE GENOMIC DNA]</scope>
    <source>
        <strain evidence="3 4">JZ R-183</strain>
    </source>
</reference>
<dbReference type="NCBIfam" id="TIGR02159">
    <property type="entry name" value="PA_CoA_Oxy4"/>
    <property type="match status" value="1"/>
</dbReference>
<feature type="domain" description="MIP18 family-like" evidence="1">
    <location>
        <begin position="16"/>
        <end position="66"/>
    </location>
</feature>
<dbReference type="InterPro" id="IPR034904">
    <property type="entry name" value="FSCA_dom_sf"/>
</dbReference>
<protein>
    <submittedName>
        <fullName evidence="3">Phenylacetate-CoA oxygenase subunit PaaJ</fullName>
    </submittedName>
</protein>
<sequence>MVSKTAQLQQLWDIAATVHDPEIPVLTIEDLGILRDIRLEEGEAVVTITPTYSGCPAMDTIAADLRLAFMDAGFDGARVELTLAPAWTTDWMSEAGKAKLNEYGIAPPVGRQEGSRLRLTLSVKCPRCNSLDTRELAHFGSTSCKALFQCNQCQEPFDYFKVL</sequence>
<gene>
    <name evidence="3" type="primary">paaJ</name>
    <name evidence="3" type="ORF">DWQ67_00555</name>
</gene>
<name>A0A496PLI3_9MICC</name>
<dbReference type="InterPro" id="IPR011883">
    <property type="entry name" value="PaaD-like"/>
</dbReference>
<evidence type="ECO:0000259" key="1">
    <source>
        <dbReference type="Pfam" id="PF01883"/>
    </source>
</evidence>
<dbReference type="Proteomes" id="UP000273119">
    <property type="component" value="Unassembled WGS sequence"/>
</dbReference>
<dbReference type="PANTHER" id="PTHR42831">
    <property type="entry name" value="FE-S PROTEIN MATURATION AUXILIARY FACTOR YITW"/>
    <property type="match status" value="1"/>
</dbReference>
<dbReference type="InterPro" id="IPR002744">
    <property type="entry name" value="MIP18-like"/>
</dbReference>
<dbReference type="InterPro" id="IPR056572">
    <property type="entry name" value="Zn_ribbon_PaaD"/>
</dbReference>
<accession>A0A496PLI3</accession>
<dbReference type="EMBL" id="QQXL01000001">
    <property type="protein sequence ID" value="RKW71383.1"/>
    <property type="molecule type" value="Genomic_DNA"/>
</dbReference>
<keyword evidence="4" id="KW-1185">Reference proteome</keyword>
<organism evidence="3 4">
    <name type="scientific">Galactobacter caseinivorans</name>
    <dbReference type="NCBI Taxonomy" id="2676123"/>
    <lineage>
        <taxon>Bacteria</taxon>
        <taxon>Bacillati</taxon>
        <taxon>Actinomycetota</taxon>
        <taxon>Actinomycetes</taxon>
        <taxon>Micrococcales</taxon>
        <taxon>Micrococcaceae</taxon>
        <taxon>Galactobacter</taxon>
    </lineage>
</organism>
<feature type="domain" description="PaaD zinc beta ribbon" evidence="2">
    <location>
        <begin position="117"/>
        <end position="161"/>
    </location>
</feature>